<dbReference type="AlphaFoldDB" id="A0A080MAH3"/>
<gene>
    <name evidence="1" type="ORF">AW06_001445</name>
</gene>
<evidence type="ECO:0000313" key="1">
    <source>
        <dbReference type="EMBL" id="KFB77450.1"/>
    </source>
</evidence>
<dbReference type="Pfam" id="PF07433">
    <property type="entry name" value="DUF1513"/>
    <property type="match status" value="1"/>
</dbReference>
<sequence length="159" mass="17205">MTTNHRRFFAAVAAGVADSALPGIALATTPRQAVVAAAWRGPNPGDPCFARALVADWETRNLDIRHAVPLPSRPHGLLPEADGGMLVVAARPGTWLIRCDAQGKVQQQVSLEESLARRFCGHVFVAANGEVLLTTETALLDRGNARRRLPFRPRRRADA</sequence>
<accession>A0A080MAH3</accession>
<comment type="caution">
    <text evidence="1">The sequence shown here is derived from an EMBL/GenBank/DDBJ whole genome shotgun (WGS) entry which is preliminary data.</text>
</comment>
<name>A0A080MAH3_9PROT</name>
<organism evidence="1 2">
    <name type="scientific">Candidatus Accumulibacter cognatus</name>
    <dbReference type="NCBI Taxonomy" id="2954383"/>
    <lineage>
        <taxon>Bacteria</taxon>
        <taxon>Pseudomonadati</taxon>
        <taxon>Pseudomonadota</taxon>
        <taxon>Betaproteobacteria</taxon>
        <taxon>Candidatus Accumulibacter</taxon>
    </lineage>
</organism>
<keyword evidence="2" id="KW-1185">Reference proteome</keyword>
<evidence type="ECO:0000313" key="2">
    <source>
        <dbReference type="Proteomes" id="UP000021315"/>
    </source>
</evidence>
<proteinExistence type="predicted"/>
<dbReference type="SUPFAM" id="SSF63829">
    <property type="entry name" value="Calcium-dependent phosphotriesterase"/>
    <property type="match status" value="1"/>
</dbReference>
<reference evidence="1" key="1">
    <citation type="submission" date="2014-02" db="EMBL/GenBank/DDBJ databases">
        <title>Expanding our view of genomic diversity in Candidatus Accumulibacter clades.</title>
        <authorList>
            <person name="Skennerton C.T."/>
            <person name="Barr J.J."/>
            <person name="Slater F.R."/>
            <person name="Bond P.L."/>
            <person name="Tyson G.W."/>
        </authorList>
    </citation>
    <scope>NUCLEOTIDE SEQUENCE [LARGE SCALE GENOMIC DNA]</scope>
</reference>
<dbReference type="InterPro" id="IPR008311">
    <property type="entry name" value="UCP028101"/>
</dbReference>
<dbReference type="RefSeq" id="WP_273704422.1">
    <property type="nucleotide sequence ID" value="NZ_JDST02000026.1"/>
</dbReference>
<dbReference type="EMBL" id="JDST02000026">
    <property type="protein sequence ID" value="KFB77450.1"/>
    <property type="molecule type" value="Genomic_DNA"/>
</dbReference>
<dbReference type="STRING" id="1453999.AW06_001445"/>
<evidence type="ECO:0008006" key="3">
    <source>
        <dbReference type="Google" id="ProtNLM"/>
    </source>
</evidence>
<protein>
    <recommendedName>
        <fullName evidence="3">DUF1513 domain-containing protein</fullName>
    </recommendedName>
</protein>
<dbReference type="Proteomes" id="UP000021315">
    <property type="component" value="Unassembled WGS sequence"/>
</dbReference>